<feature type="active site" evidence="5">
    <location>
        <position position="157"/>
    </location>
</feature>
<evidence type="ECO:0000256" key="2">
    <source>
        <dbReference type="ARBA" id="ARBA00009941"/>
    </source>
</evidence>
<dbReference type="STRING" id="101091.A0A1C7NAV7"/>
<keyword evidence="3" id="KW-0337">GPI-anchor biosynthesis</keyword>
<protein>
    <submittedName>
        <fullName evidence="7">GPI-anchor transamidase</fullName>
    </submittedName>
</protein>
<proteinExistence type="inferred from homology"/>
<dbReference type="InterPro" id="IPR028361">
    <property type="entry name" value="GPI_transamidase"/>
</dbReference>
<dbReference type="GO" id="GO:0003923">
    <property type="term" value="F:GPI-anchor transamidase activity"/>
    <property type="evidence" value="ECO:0007669"/>
    <property type="project" value="EnsemblFungi"/>
</dbReference>
<dbReference type="PIRSF" id="PIRSF500138">
    <property type="entry name" value="GPI8"/>
    <property type="match status" value="1"/>
</dbReference>
<feature type="chain" id="PRO_5028085997" evidence="6">
    <location>
        <begin position="22"/>
        <end position="386"/>
    </location>
</feature>
<keyword evidence="4 6" id="KW-0732">Signal</keyword>
<name>A0A1C7NAV7_9FUNG</name>
<dbReference type="PRINTS" id="PR00776">
    <property type="entry name" value="HEMOGLOBNASE"/>
</dbReference>
<dbReference type="GO" id="GO:0006508">
    <property type="term" value="P:proteolysis"/>
    <property type="evidence" value="ECO:0007669"/>
    <property type="project" value="InterPro"/>
</dbReference>
<dbReference type="Gene3D" id="3.40.50.1460">
    <property type="match status" value="1"/>
</dbReference>
<dbReference type="Pfam" id="PF01650">
    <property type="entry name" value="Peptidase_C13"/>
    <property type="match status" value="1"/>
</dbReference>
<dbReference type="UniPathway" id="UPA00196"/>
<dbReference type="GO" id="GO:0042765">
    <property type="term" value="C:GPI-anchor transamidase complex"/>
    <property type="evidence" value="ECO:0007669"/>
    <property type="project" value="EnsemblFungi"/>
</dbReference>
<dbReference type="FunCoup" id="A0A1C7NAV7">
    <property type="interactions" value="422"/>
</dbReference>
<dbReference type="GO" id="GO:0006506">
    <property type="term" value="P:GPI anchor biosynthetic process"/>
    <property type="evidence" value="ECO:0007669"/>
    <property type="project" value="UniProtKB-UniPathway"/>
</dbReference>
<dbReference type="AlphaFoldDB" id="A0A1C7NAV7"/>
<evidence type="ECO:0000256" key="4">
    <source>
        <dbReference type="ARBA" id="ARBA00022729"/>
    </source>
</evidence>
<evidence type="ECO:0000256" key="1">
    <source>
        <dbReference type="ARBA" id="ARBA00004687"/>
    </source>
</evidence>
<reference evidence="7 8" key="1">
    <citation type="submission" date="2016-03" db="EMBL/GenBank/DDBJ databases">
        <title>Choanephora cucurbitarum.</title>
        <authorList>
            <person name="Min B."/>
            <person name="Park H."/>
            <person name="Park J.-H."/>
            <person name="Shin H.-D."/>
            <person name="Choi I.-G."/>
        </authorList>
    </citation>
    <scope>NUCLEOTIDE SEQUENCE [LARGE SCALE GENOMIC DNA]</scope>
    <source>
        <strain evidence="7 8">KUS-F28377</strain>
    </source>
</reference>
<evidence type="ECO:0000256" key="5">
    <source>
        <dbReference type="PIRSR" id="PIRSR019663-1"/>
    </source>
</evidence>
<keyword evidence="8" id="KW-1185">Reference proteome</keyword>
<dbReference type="PIRSF" id="PIRSF019663">
    <property type="entry name" value="Legumain"/>
    <property type="match status" value="1"/>
</dbReference>
<dbReference type="PANTHER" id="PTHR48067">
    <property type="entry name" value="GPI-ANCHOR TRANSAMIDASE"/>
    <property type="match status" value="1"/>
</dbReference>
<comment type="similarity">
    <text evidence="2">Belongs to the peptidase C13 family.</text>
</comment>
<gene>
    <name evidence="7" type="primary">GPI8</name>
    <name evidence="7" type="ORF">A0J61_05720</name>
</gene>
<dbReference type="InterPro" id="IPR001096">
    <property type="entry name" value="Peptidase_C13"/>
</dbReference>
<evidence type="ECO:0000256" key="6">
    <source>
        <dbReference type="SAM" id="SignalP"/>
    </source>
</evidence>
<evidence type="ECO:0000256" key="3">
    <source>
        <dbReference type="ARBA" id="ARBA00022502"/>
    </source>
</evidence>
<dbReference type="GO" id="GO:0016255">
    <property type="term" value="P:attachment of GPI anchor to protein"/>
    <property type="evidence" value="ECO:0007669"/>
    <property type="project" value="EnsemblFungi"/>
</dbReference>
<dbReference type="Proteomes" id="UP000093000">
    <property type="component" value="Unassembled WGS sequence"/>
</dbReference>
<comment type="caution">
    <text evidence="7">The sequence shown here is derived from an EMBL/GenBank/DDBJ whole genome shotgun (WGS) entry which is preliminary data.</text>
</comment>
<dbReference type="OrthoDB" id="192611at2759"/>
<organism evidence="7 8">
    <name type="scientific">Choanephora cucurbitarum</name>
    <dbReference type="NCBI Taxonomy" id="101091"/>
    <lineage>
        <taxon>Eukaryota</taxon>
        <taxon>Fungi</taxon>
        <taxon>Fungi incertae sedis</taxon>
        <taxon>Mucoromycota</taxon>
        <taxon>Mucoromycotina</taxon>
        <taxon>Mucoromycetes</taxon>
        <taxon>Mucorales</taxon>
        <taxon>Mucorineae</taxon>
        <taxon>Choanephoraceae</taxon>
        <taxon>Choanephoroideae</taxon>
        <taxon>Choanephora</taxon>
    </lineage>
</organism>
<evidence type="ECO:0000313" key="8">
    <source>
        <dbReference type="Proteomes" id="UP000093000"/>
    </source>
</evidence>
<dbReference type="FunFam" id="3.40.50.1460:FF:000003">
    <property type="entry name" value="GPI-anchor transamidase"/>
    <property type="match status" value="1"/>
</dbReference>
<dbReference type="InParanoid" id="A0A1C7NAV7"/>
<evidence type="ECO:0000313" key="7">
    <source>
        <dbReference type="EMBL" id="OBZ86227.1"/>
    </source>
</evidence>
<feature type="signal peptide" evidence="6">
    <location>
        <begin position="1"/>
        <end position="21"/>
    </location>
</feature>
<accession>A0A1C7NAV7</accession>
<dbReference type="PANTHER" id="PTHR48067:SF1">
    <property type="entry name" value="GPI-ANCHOR TRANSAMIDASE"/>
    <property type="match status" value="1"/>
</dbReference>
<dbReference type="EMBL" id="LUGH01000317">
    <property type="protein sequence ID" value="OBZ86227.1"/>
    <property type="molecule type" value="Genomic_DNA"/>
</dbReference>
<feature type="active site" description="Nucleophile" evidence="5">
    <location>
        <position position="199"/>
    </location>
</feature>
<comment type="pathway">
    <text evidence="1">Glycolipid biosynthesis; glycosylphosphatidylinositol-anchor biosynthesis.</text>
</comment>
<sequence length="386" mass="44141">MIKWNWYFVVAAILSILSVQCHEEQVEGFFSQSGHTNNWAVLVCTSRFWFNYRHVANTLSMYRTVKRLGIPDSNIILMLADDVSCNPRNKFPATVYNNANRFLDLYGDNVEVDYRGYEVTVENFIRMLTGRVSPDTPRSKRLLSDDRSNILVYMTGHGGDEFLKFQDAEEISAYDLADAFKQMSEKKRYNEILFMIDTCQANTMYSKINSTNILATGSSELDESSYSHHTSYDIGVAVIDSFTYYNLEFLENIDMTSDKTLQDLVTIQFSTYDPAKIASHPGIRSDLFNRPLDKVKVTDFFGNVQNVELTKSRYPLLTDAVGQENTLQSKETFEVQPENTTAQSKQDVRHYSFLVEKESNFHSLLQSSIGIFSMVGIGYIIQKTLA</sequence>